<dbReference type="PANTHER" id="PTHR19353">
    <property type="entry name" value="FATTY ACID DESATURASE 2"/>
    <property type="match status" value="1"/>
</dbReference>
<comment type="pathway">
    <text evidence="3">Sphingolipid metabolism.</text>
</comment>
<keyword evidence="7" id="KW-0349">Heme</keyword>
<dbReference type="GO" id="GO:0046872">
    <property type="term" value="F:metal ion binding"/>
    <property type="evidence" value="ECO:0007669"/>
    <property type="project" value="UniProtKB-KW"/>
</dbReference>
<evidence type="ECO:0000256" key="15">
    <source>
        <dbReference type="ARBA" id="ARBA00023136"/>
    </source>
</evidence>
<dbReference type="AlphaFoldDB" id="A0AB34L180"/>
<feature type="domain" description="Cytochrome b5 heme-binding" evidence="18">
    <location>
        <begin position="4"/>
        <end position="80"/>
    </location>
</feature>
<dbReference type="InterPro" id="IPR012171">
    <property type="entry name" value="Fatty_acid_desaturase"/>
</dbReference>
<dbReference type="GO" id="GO:0016020">
    <property type="term" value="C:membrane"/>
    <property type="evidence" value="ECO:0007669"/>
    <property type="project" value="UniProtKB-SubCell"/>
</dbReference>
<dbReference type="Gene3D" id="3.10.120.10">
    <property type="entry name" value="Cytochrome b5-like heme/steroid binding domain"/>
    <property type="match status" value="1"/>
</dbReference>
<evidence type="ECO:0000256" key="6">
    <source>
        <dbReference type="ARBA" id="ARBA00016939"/>
    </source>
</evidence>
<keyword evidence="12" id="KW-0560">Oxidoreductase</keyword>
<evidence type="ECO:0000256" key="11">
    <source>
        <dbReference type="ARBA" id="ARBA00022989"/>
    </source>
</evidence>
<dbReference type="CDD" id="cd03506">
    <property type="entry name" value="Delta6-FADS-like"/>
    <property type="match status" value="1"/>
</dbReference>
<evidence type="ECO:0000256" key="5">
    <source>
        <dbReference type="ARBA" id="ARBA00012019"/>
    </source>
</evidence>
<sequence length="564" mass="64257">MAHSRFFNRQQIEDLIAAGQTIIIFQNNVLKLNDGWKDKHPGGRLVLDHMIGRDATAEIDAMHTQDTLRTMERYRIGRVVGPWQNLKPPIQGGRFETPEEVGSNNHNAAWDADPQDSGIDCDTSSDSSSIDCSPKLQPYKRLPHNFGPAIERLDSAIDLPTTLPSENTACSPADYVANTVQDEIDVDLAKYPALDFDTQRSIALKFQALHQRVKDEGFYECRFIEYGKEMIRYAGLFALFILTLRQGWYFVSACFLGLFWHQIMFTAHDAGHRGITRNITIDTIIGIFIADLCCGLSIGWWKSSHNVHHLLTNAPEHDPDIQNIPLFATAPAFLQNMKSSYYDNFEFLWDRVAAIAVRIQKYTYYPIMAVARFNLYALSWGFLLSKRSHTRGKTWWTRPTEIACISAYFFLYFYLLLYLCIPTWTARAVFLLTSHLVTMPLHVQITLSHWGTSTADLGPGESFAQRQLRTTMDVACPEWLDFVHGGLQFQVVHHLFPRVPRHNLRKLQVLVRKFCAETEIEYLIHGFVAGNGVVLSRLEQVAEQARLMAECQKHMAATGESGLH</sequence>
<dbReference type="Pfam" id="PF00487">
    <property type="entry name" value="FA_desaturase"/>
    <property type="match status" value="1"/>
</dbReference>
<proteinExistence type="inferred from homology"/>
<evidence type="ECO:0000256" key="17">
    <source>
        <dbReference type="SAM" id="Phobius"/>
    </source>
</evidence>
<evidence type="ECO:0000256" key="2">
    <source>
        <dbReference type="ARBA" id="ARBA00004760"/>
    </source>
</evidence>
<gene>
    <name evidence="19" type="ORF">WHR41_01992</name>
</gene>
<dbReference type="PIRSF" id="PIRSF015921">
    <property type="entry name" value="FA_sphinglp_des"/>
    <property type="match status" value="1"/>
</dbReference>
<dbReference type="GO" id="GO:0016717">
    <property type="term" value="F:oxidoreductase activity, acting on paired donors, with oxidation of a pair of donors resulting in the reduction of molecular oxygen to two molecules of water"/>
    <property type="evidence" value="ECO:0007669"/>
    <property type="project" value="TreeGrafter"/>
</dbReference>
<feature type="transmembrane region" description="Helical" evidence="17">
    <location>
        <begin position="247"/>
        <end position="267"/>
    </location>
</feature>
<dbReference type="EC" id="1.14.19.18" evidence="5"/>
<comment type="subcellular location">
    <subcellularLocation>
        <location evidence="1">Membrane</location>
        <topology evidence="1">Multi-pass membrane protein</topology>
    </subcellularLocation>
</comment>
<dbReference type="GO" id="GO:0006665">
    <property type="term" value="P:sphingolipid metabolic process"/>
    <property type="evidence" value="ECO:0007669"/>
    <property type="project" value="UniProtKB-KW"/>
</dbReference>
<dbReference type="PANTHER" id="PTHR19353:SF30">
    <property type="entry name" value="DELTA 8-(E)-SPHINGOLIPID DESATURASE"/>
    <property type="match status" value="1"/>
</dbReference>
<dbReference type="Proteomes" id="UP000803884">
    <property type="component" value="Unassembled WGS sequence"/>
</dbReference>
<feature type="transmembrane region" description="Helical" evidence="17">
    <location>
        <begin position="405"/>
        <end position="424"/>
    </location>
</feature>
<dbReference type="SUPFAM" id="SSF55856">
    <property type="entry name" value="Cytochrome b5-like heme/steroid binding domain"/>
    <property type="match status" value="1"/>
</dbReference>
<keyword evidence="9" id="KW-0479">Metal-binding</keyword>
<dbReference type="InterPro" id="IPR036400">
    <property type="entry name" value="Cyt_B5-like_heme/steroid_sf"/>
</dbReference>
<feature type="transmembrane region" description="Helical" evidence="17">
    <location>
        <begin position="364"/>
        <end position="384"/>
    </location>
</feature>
<comment type="similarity">
    <text evidence="4">Belongs to the fatty acid desaturase type 1 family.</text>
</comment>
<evidence type="ECO:0000256" key="1">
    <source>
        <dbReference type="ARBA" id="ARBA00004141"/>
    </source>
</evidence>
<dbReference type="SMART" id="SM01117">
    <property type="entry name" value="Cyt-b5"/>
    <property type="match status" value="1"/>
</dbReference>
<evidence type="ECO:0000256" key="16">
    <source>
        <dbReference type="SAM" id="MobiDB-lite"/>
    </source>
</evidence>
<evidence type="ECO:0000313" key="19">
    <source>
        <dbReference type="EMBL" id="KAL1589159.1"/>
    </source>
</evidence>
<keyword evidence="14" id="KW-0443">Lipid metabolism</keyword>
<feature type="compositionally biased region" description="Low complexity" evidence="16">
    <location>
        <begin position="116"/>
        <end position="133"/>
    </location>
</feature>
<dbReference type="EMBL" id="JAAQHG020000005">
    <property type="protein sequence ID" value="KAL1589159.1"/>
    <property type="molecule type" value="Genomic_DNA"/>
</dbReference>
<dbReference type="InterPro" id="IPR001199">
    <property type="entry name" value="Cyt_B5-like_heme/steroid-bd"/>
</dbReference>
<evidence type="ECO:0000256" key="8">
    <source>
        <dbReference type="ARBA" id="ARBA00022692"/>
    </source>
</evidence>
<evidence type="ECO:0000259" key="18">
    <source>
        <dbReference type="PROSITE" id="PS50255"/>
    </source>
</evidence>
<evidence type="ECO:0000256" key="12">
    <source>
        <dbReference type="ARBA" id="ARBA00023002"/>
    </source>
</evidence>
<protein>
    <recommendedName>
        <fullName evidence="6">Delta 8-(E)-sphingolipid desaturase</fullName>
        <ecNumber evidence="5">1.14.19.18</ecNumber>
    </recommendedName>
</protein>
<dbReference type="PROSITE" id="PS50255">
    <property type="entry name" value="CYTOCHROME_B5_2"/>
    <property type="match status" value="1"/>
</dbReference>
<feature type="region of interest" description="Disordered" evidence="16">
    <location>
        <begin position="110"/>
        <end position="134"/>
    </location>
</feature>
<name>A0AB34L180_9PEZI</name>
<evidence type="ECO:0000256" key="13">
    <source>
        <dbReference type="ARBA" id="ARBA00023004"/>
    </source>
</evidence>
<evidence type="ECO:0000256" key="14">
    <source>
        <dbReference type="ARBA" id="ARBA00023098"/>
    </source>
</evidence>
<feature type="transmembrane region" description="Helical" evidence="17">
    <location>
        <begin position="279"/>
        <end position="301"/>
    </location>
</feature>
<evidence type="ECO:0000256" key="10">
    <source>
        <dbReference type="ARBA" id="ARBA00022919"/>
    </source>
</evidence>
<keyword evidence="8 17" id="KW-0812">Transmembrane</keyword>
<evidence type="ECO:0000256" key="4">
    <source>
        <dbReference type="ARBA" id="ARBA00009295"/>
    </source>
</evidence>
<dbReference type="Pfam" id="PF00173">
    <property type="entry name" value="Cyt-b5"/>
    <property type="match status" value="1"/>
</dbReference>
<keyword evidence="13" id="KW-0408">Iron</keyword>
<reference evidence="19 20" key="1">
    <citation type="journal article" date="2020" name="Microbiol. Resour. Announc.">
        <title>Draft Genome Sequence of a Cladosporium Species Isolated from the Mesophotic Ascidian Didemnum maculosum.</title>
        <authorList>
            <person name="Gioti A."/>
            <person name="Siaperas R."/>
            <person name="Nikolaivits E."/>
            <person name="Le Goff G."/>
            <person name="Ouazzani J."/>
            <person name="Kotoulas G."/>
            <person name="Topakas E."/>
        </authorList>
    </citation>
    <scope>NUCLEOTIDE SEQUENCE [LARGE SCALE GENOMIC DNA]</scope>
    <source>
        <strain evidence="19 20">TM138-S3</strain>
    </source>
</reference>
<dbReference type="InterPro" id="IPR005804">
    <property type="entry name" value="FA_desaturase_dom"/>
</dbReference>
<keyword evidence="15 17" id="KW-0472">Membrane</keyword>
<keyword evidence="20" id="KW-1185">Reference proteome</keyword>
<evidence type="ECO:0000256" key="9">
    <source>
        <dbReference type="ARBA" id="ARBA00022723"/>
    </source>
</evidence>
<organism evidence="19 20">
    <name type="scientific">Cladosporium halotolerans</name>
    <dbReference type="NCBI Taxonomy" id="1052096"/>
    <lineage>
        <taxon>Eukaryota</taxon>
        <taxon>Fungi</taxon>
        <taxon>Dikarya</taxon>
        <taxon>Ascomycota</taxon>
        <taxon>Pezizomycotina</taxon>
        <taxon>Dothideomycetes</taxon>
        <taxon>Dothideomycetidae</taxon>
        <taxon>Cladosporiales</taxon>
        <taxon>Cladosporiaceae</taxon>
        <taxon>Cladosporium</taxon>
    </lineage>
</organism>
<evidence type="ECO:0000313" key="20">
    <source>
        <dbReference type="Proteomes" id="UP000803884"/>
    </source>
</evidence>
<dbReference type="RefSeq" id="XP_069232264.1">
    <property type="nucleotide sequence ID" value="XM_069370598.1"/>
</dbReference>
<comment type="caution">
    <text evidence="19">The sequence shown here is derived from an EMBL/GenBank/DDBJ whole genome shotgun (WGS) entry which is preliminary data.</text>
</comment>
<keyword evidence="10" id="KW-0746">Sphingolipid metabolism</keyword>
<keyword evidence="11 17" id="KW-1133">Transmembrane helix</keyword>
<comment type="pathway">
    <text evidence="2">Lipid metabolism; sphingolipid metabolism.</text>
</comment>
<evidence type="ECO:0000256" key="3">
    <source>
        <dbReference type="ARBA" id="ARBA00004991"/>
    </source>
</evidence>
<evidence type="ECO:0000256" key="7">
    <source>
        <dbReference type="ARBA" id="ARBA00022617"/>
    </source>
</evidence>
<accession>A0AB34L180</accession>
<dbReference type="GeneID" id="96003436"/>